<dbReference type="RefSeq" id="WP_350892365.1">
    <property type="nucleotide sequence ID" value="NZ_JBEOTR010000044.1"/>
</dbReference>
<organism evidence="2 3">
    <name type="scientific">Streptomyces ardesiacus</name>
    <dbReference type="NCBI Taxonomy" id="285564"/>
    <lineage>
        <taxon>Bacteria</taxon>
        <taxon>Bacillati</taxon>
        <taxon>Actinomycetota</taxon>
        <taxon>Actinomycetes</taxon>
        <taxon>Kitasatosporales</taxon>
        <taxon>Streptomycetaceae</taxon>
        <taxon>Streptomyces</taxon>
    </lineage>
</organism>
<protein>
    <submittedName>
        <fullName evidence="2">Uncharacterized protein</fullName>
    </submittedName>
</protein>
<sequence length="347" mass="37464">MAGAWRRVAADKAIREMNEAILILGTPVLPSGRTRVLIRRYYASAPGIWGATVSLFIFLCIPLLALRLNIELVDAALRLADDPPFGLDSDKFTLAELWDTVSDSNPVMFAGGIALALITLVGAGIFLTGIGLFLSVILRWQTDRLRGESGSSHYLAAGAASAVHQAAAAYRSAPGSPKQQSQLRHLTELLDRVYVSILRISDAHEAVHRRSRRRGKLRDHHLKVIAALQEHEAAIDIDARTALPDLAEALTNIANAYSEGKIRQLLPGSEIDHLSPAEFAKGQRFKVVVLAVVLGGCGISVAFLDLPDTATTSLIGAIGITFVSLVYGRRAREGLDLLDSLRGIQRS</sequence>
<accession>A0ABW8HMM6</accession>
<proteinExistence type="predicted"/>
<dbReference type="EMBL" id="JBIVPC010000036">
    <property type="protein sequence ID" value="MFJ6041599.1"/>
    <property type="molecule type" value="Genomic_DNA"/>
</dbReference>
<evidence type="ECO:0000313" key="2">
    <source>
        <dbReference type="EMBL" id="MFJ6041599.1"/>
    </source>
</evidence>
<feature type="transmembrane region" description="Helical" evidence="1">
    <location>
        <begin position="41"/>
        <end position="65"/>
    </location>
</feature>
<keyword evidence="1" id="KW-0812">Transmembrane</keyword>
<keyword evidence="3" id="KW-1185">Reference proteome</keyword>
<keyword evidence="1" id="KW-0472">Membrane</keyword>
<evidence type="ECO:0000313" key="3">
    <source>
        <dbReference type="Proteomes" id="UP001617907"/>
    </source>
</evidence>
<feature type="transmembrane region" description="Helical" evidence="1">
    <location>
        <begin position="310"/>
        <end position="328"/>
    </location>
</feature>
<feature type="transmembrane region" description="Helical" evidence="1">
    <location>
        <begin position="107"/>
        <end position="138"/>
    </location>
</feature>
<comment type="caution">
    <text evidence="2">The sequence shown here is derived from an EMBL/GenBank/DDBJ whole genome shotgun (WGS) entry which is preliminary data.</text>
</comment>
<evidence type="ECO:0000256" key="1">
    <source>
        <dbReference type="SAM" id="Phobius"/>
    </source>
</evidence>
<reference evidence="2 3" key="1">
    <citation type="submission" date="2024-10" db="EMBL/GenBank/DDBJ databases">
        <title>The Natural Products Discovery Center: Release of the First 8490 Sequenced Strains for Exploring Actinobacteria Biosynthetic Diversity.</title>
        <authorList>
            <person name="Kalkreuter E."/>
            <person name="Kautsar S.A."/>
            <person name="Yang D."/>
            <person name="Bader C.D."/>
            <person name="Teijaro C.N."/>
            <person name="Fluegel L."/>
            <person name="Davis C.M."/>
            <person name="Simpson J.R."/>
            <person name="Lauterbach L."/>
            <person name="Steele A.D."/>
            <person name="Gui C."/>
            <person name="Meng S."/>
            <person name="Li G."/>
            <person name="Viehrig K."/>
            <person name="Ye F."/>
            <person name="Su P."/>
            <person name="Kiefer A.F."/>
            <person name="Nichols A."/>
            <person name="Cepeda A.J."/>
            <person name="Yan W."/>
            <person name="Fan B."/>
            <person name="Jiang Y."/>
            <person name="Adhikari A."/>
            <person name="Zheng C.-J."/>
            <person name="Schuster L."/>
            <person name="Cowan T.M."/>
            <person name="Smanski M.J."/>
            <person name="Chevrette M.G."/>
            <person name="De Carvalho L.P.S."/>
            <person name="Shen B."/>
        </authorList>
    </citation>
    <scope>NUCLEOTIDE SEQUENCE [LARGE SCALE GENOMIC DNA]</scope>
    <source>
        <strain evidence="2 3">NPDC093086</strain>
    </source>
</reference>
<feature type="transmembrane region" description="Helical" evidence="1">
    <location>
        <begin position="287"/>
        <end position="304"/>
    </location>
</feature>
<dbReference type="Proteomes" id="UP001617907">
    <property type="component" value="Unassembled WGS sequence"/>
</dbReference>
<name>A0ABW8HMM6_9ACTN</name>
<gene>
    <name evidence="2" type="ORF">ACIQFM_35820</name>
</gene>
<keyword evidence="1" id="KW-1133">Transmembrane helix</keyword>